<reference evidence="2" key="1">
    <citation type="submission" date="2020-10" db="EMBL/GenBank/DDBJ databases">
        <title>Taxonomic study of unclassified bacteria belonging to the class Ktedonobacteria.</title>
        <authorList>
            <person name="Yabe S."/>
            <person name="Wang C.M."/>
            <person name="Zheng Y."/>
            <person name="Sakai Y."/>
            <person name="Cavaletti L."/>
            <person name="Monciardini P."/>
            <person name="Donadio S."/>
        </authorList>
    </citation>
    <scope>NUCLEOTIDE SEQUENCE</scope>
    <source>
        <strain evidence="2">SOSP1-1</strain>
    </source>
</reference>
<evidence type="ECO:0000313" key="3">
    <source>
        <dbReference type="Proteomes" id="UP000612362"/>
    </source>
</evidence>
<dbReference type="InterPro" id="IPR013655">
    <property type="entry name" value="PAS_fold_3"/>
</dbReference>
<dbReference type="InterPro" id="IPR035965">
    <property type="entry name" value="PAS-like_dom_sf"/>
</dbReference>
<dbReference type="EMBL" id="BNJF01000011">
    <property type="protein sequence ID" value="GHO51227.1"/>
    <property type="molecule type" value="Genomic_DNA"/>
</dbReference>
<dbReference type="AlphaFoldDB" id="A0A8J3I6G5"/>
<protein>
    <recommendedName>
        <fullName evidence="1">PAS fold-3 domain-containing protein</fullName>
    </recommendedName>
</protein>
<gene>
    <name evidence="2" type="ORF">KSX_93900</name>
</gene>
<sequence>MTPTIGKANQLEIKEDYRALLDALPHFVWLMQPDGSLVYANQCWRDYHHPLARHVGEQMGVPHQQLDDCPGVQNRQLPPHTNSLPEQEIWLQNFHPEDKERIRALWRQAVAMGEPFAFEYRLGDERTNTYRWFLAQHAPCAMKLGRLSCG</sequence>
<proteinExistence type="predicted"/>
<evidence type="ECO:0000259" key="1">
    <source>
        <dbReference type="Pfam" id="PF08447"/>
    </source>
</evidence>
<keyword evidence="3" id="KW-1185">Reference proteome</keyword>
<dbReference type="Gene3D" id="3.30.450.20">
    <property type="entry name" value="PAS domain"/>
    <property type="match status" value="1"/>
</dbReference>
<dbReference type="SUPFAM" id="SSF55785">
    <property type="entry name" value="PYP-like sensor domain (PAS domain)"/>
    <property type="match status" value="1"/>
</dbReference>
<name>A0A8J3I6G5_9CHLR</name>
<dbReference type="Proteomes" id="UP000612362">
    <property type="component" value="Unassembled WGS sequence"/>
</dbReference>
<organism evidence="2 3">
    <name type="scientific">Ktedonospora formicarum</name>
    <dbReference type="NCBI Taxonomy" id="2778364"/>
    <lineage>
        <taxon>Bacteria</taxon>
        <taxon>Bacillati</taxon>
        <taxon>Chloroflexota</taxon>
        <taxon>Ktedonobacteria</taxon>
        <taxon>Ktedonobacterales</taxon>
        <taxon>Ktedonobacteraceae</taxon>
        <taxon>Ktedonospora</taxon>
    </lineage>
</organism>
<dbReference type="RefSeq" id="WP_220200168.1">
    <property type="nucleotide sequence ID" value="NZ_BNJF01000011.1"/>
</dbReference>
<accession>A0A8J3I6G5</accession>
<evidence type="ECO:0000313" key="2">
    <source>
        <dbReference type="EMBL" id="GHO51227.1"/>
    </source>
</evidence>
<dbReference type="InterPro" id="IPR000014">
    <property type="entry name" value="PAS"/>
</dbReference>
<feature type="domain" description="PAS fold-3" evidence="1">
    <location>
        <begin position="86"/>
        <end position="146"/>
    </location>
</feature>
<dbReference type="CDD" id="cd00130">
    <property type="entry name" value="PAS"/>
    <property type="match status" value="1"/>
</dbReference>
<dbReference type="Pfam" id="PF08447">
    <property type="entry name" value="PAS_3"/>
    <property type="match status" value="1"/>
</dbReference>
<comment type="caution">
    <text evidence="2">The sequence shown here is derived from an EMBL/GenBank/DDBJ whole genome shotgun (WGS) entry which is preliminary data.</text>
</comment>